<keyword evidence="3" id="KW-0217">Developmental protein</keyword>
<dbReference type="GO" id="GO:0048593">
    <property type="term" value="P:camera-type eye morphogenesis"/>
    <property type="evidence" value="ECO:0007669"/>
    <property type="project" value="UniProtKB-ARBA"/>
</dbReference>
<evidence type="ECO:0000259" key="12">
    <source>
        <dbReference type="PROSITE" id="PS50071"/>
    </source>
</evidence>
<keyword evidence="9 10" id="KW-0539">Nucleus</keyword>
<keyword evidence="5" id="KW-0805">Transcription regulation</keyword>
<dbReference type="Gene3D" id="1.10.10.60">
    <property type="entry name" value="Homeodomain-like"/>
    <property type="match status" value="1"/>
</dbReference>
<proteinExistence type="inferred from homology"/>
<dbReference type="CTD" id="5078"/>
<feature type="DNA-binding region" description="Homeobox" evidence="10">
    <location>
        <begin position="187"/>
        <end position="246"/>
    </location>
</feature>
<evidence type="ECO:0000256" key="11">
    <source>
        <dbReference type="RuleBase" id="RU000682"/>
    </source>
</evidence>
<organism evidence="14 15">
    <name type="scientific">Paramormyrops kingsleyae</name>
    <dbReference type="NCBI Taxonomy" id="1676925"/>
    <lineage>
        <taxon>Eukaryota</taxon>
        <taxon>Metazoa</taxon>
        <taxon>Chordata</taxon>
        <taxon>Craniata</taxon>
        <taxon>Vertebrata</taxon>
        <taxon>Euteleostomi</taxon>
        <taxon>Actinopterygii</taxon>
        <taxon>Neopterygii</taxon>
        <taxon>Teleostei</taxon>
        <taxon>Osteoglossocephala</taxon>
        <taxon>Osteoglossomorpha</taxon>
        <taxon>Osteoglossiformes</taxon>
        <taxon>Mormyridae</taxon>
        <taxon>Paramormyrops</taxon>
    </lineage>
</organism>
<evidence type="ECO:0000313" key="15">
    <source>
        <dbReference type="Proteomes" id="UP000261540"/>
    </source>
</evidence>
<dbReference type="GO" id="GO:0005634">
    <property type="term" value="C:nucleus"/>
    <property type="evidence" value="ECO:0007669"/>
    <property type="project" value="UniProtKB-SubCell"/>
</dbReference>
<feature type="domain" description="Paired" evidence="13">
    <location>
        <begin position="13"/>
        <end position="139"/>
    </location>
</feature>
<dbReference type="STRING" id="1676925.ENSPKIP00000007812"/>
<dbReference type="Proteomes" id="UP000261540">
    <property type="component" value="Unplaced"/>
</dbReference>
<comment type="subcellular location">
    <subcellularLocation>
        <location evidence="1 10 11">Nucleus</location>
    </subcellularLocation>
</comment>
<evidence type="ECO:0000256" key="6">
    <source>
        <dbReference type="ARBA" id="ARBA00023125"/>
    </source>
</evidence>
<evidence type="ECO:0000256" key="3">
    <source>
        <dbReference type="ARBA" id="ARBA00022473"/>
    </source>
</evidence>
<dbReference type="SMART" id="SM00389">
    <property type="entry name" value="HOX"/>
    <property type="match status" value="1"/>
</dbReference>
<evidence type="ECO:0000256" key="8">
    <source>
        <dbReference type="ARBA" id="ARBA00023163"/>
    </source>
</evidence>
<evidence type="ECO:0000256" key="1">
    <source>
        <dbReference type="ARBA" id="ARBA00004123"/>
    </source>
</evidence>
<dbReference type="CDD" id="cd00086">
    <property type="entry name" value="homeodomain"/>
    <property type="match status" value="1"/>
</dbReference>
<dbReference type="InterPro" id="IPR009057">
    <property type="entry name" value="Homeodomain-like_sf"/>
</dbReference>
<dbReference type="AlphaFoldDB" id="A0A3B3QM60"/>
<dbReference type="OrthoDB" id="3225452at2759"/>
<dbReference type="PROSITE" id="PS51057">
    <property type="entry name" value="PAIRED_2"/>
    <property type="match status" value="1"/>
</dbReference>
<dbReference type="FunFam" id="1.10.10.10:FF:000069">
    <property type="entry name" value="Paired box protein Pax-6"/>
    <property type="match status" value="1"/>
</dbReference>
<dbReference type="InterPro" id="IPR043182">
    <property type="entry name" value="PAIRED_DNA-bd_dom"/>
</dbReference>
<dbReference type="Ensembl" id="ENSPKIT00000031895.1">
    <property type="protein sequence ID" value="ENSPKIP00000007827.1"/>
    <property type="gene ID" value="ENSPKIG00000023567.1"/>
</dbReference>
<keyword evidence="15" id="KW-1185">Reference proteome</keyword>
<dbReference type="GO" id="GO:0009952">
    <property type="term" value="P:anterior/posterior pattern specification"/>
    <property type="evidence" value="ECO:0007669"/>
    <property type="project" value="UniProtKB-ARBA"/>
</dbReference>
<dbReference type="InterPro" id="IPR017970">
    <property type="entry name" value="Homeobox_CS"/>
</dbReference>
<dbReference type="Pfam" id="PF00292">
    <property type="entry name" value="PAX"/>
    <property type="match status" value="1"/>
</dbReference>
<evidence type="ECO:0000256" key="5">
    <source>
        <dbReference type="ARBA" id="ARBA00023015"/>
    </source>
</evidence>
<dbReference type="GeneTree" id="ENSGT00940000165785"/>
<dbReference type="PROSITE" id="PS00034">
    <property type="entry name" value="PAIRED_1"/>
    <property type="match status" value="1"/>
</dbReference>
<evidence type="ECO:0000256" key="9">
    <source>
        <dbReference type="ARBA" id="ARBA00023242"/>
    </source>
</evidence>
<dbReference type="InterPro" id="IPR043565">
    <property type="entry name" value="PAX_fam"/>
</dbReference>
<keyword evidence="8" id="KW-0804">Transcription</keyword>
<comment type="similarity">
    <text evidence="2">Belongs to the paired homeobox family.</text>
</comment>
<dbReference type="SUPFAM" id="SSF46689">
    <property type="entry name" value="Homeodomain-like"/>
    <property type="match status" value="2"/>
</dbReference>
<dbReference type="Pfam" id="PF00046">
    <property type="entry name" value="Homeodomain"/>
    <property type="match status" value="1"/>
</dbReference>
<dbReference type="PANTHER" id="PTHR45636">
    <property type="entry name" value="PAIRED BOX PROTEIN PAX-6-RELATED-RELATED"/>
    <property type="match status" value="1"/>
</dbReference>
<dbReference type="PANTHER" id="PTHR45636:SF47">
    <property type="entry name" value="PAIRED BOX PROTEIN PAX-4"/>
    <property type="match status" value="1"/>
</dbReference>
<dbReference type="KEGG" id="pki:111833283"/>
<dbReference type="GO" id="GO:0000978">
    <property type="term" value="F:RNA polymerase II cis-regulatory region sequence-specific DNA binding"/>
    <property type="evidence" value="ECO:0007669"/>
    <property type="project" value="TreeGrafter"/>
</dbReference>
<dbReference type="RefSeq" id="XP_023647183.1">
    <property type="nucleotide sequence ID" value="XM_023791415.2"/>
</dbReference>
<dbReference type="PRINTS" id="PR00027">
    <property type="entry name" value="PAIREDBOX"/>
</dbReference>
<dbReference type="GeneID" id="111833283"/>
<dbReference type="Ensembl" id="ENSPKIT00000031880.1">
    <property type="protein sequence ID" value="ENSPKIP00000007812.1"/>
    <property type="gene ID" value="ENSPKIG00000023567.1"/>
</dbReference>
<dbReference type="GO" id="GO:0000981">
    <property type="term" value="F:DNA-binding transcription factor activity, RNA polymerase II-specific"/>
    <property type="evidence" value="ECO:0007669"/>
    <property type="project" value="InterPro"/>
</dbReference>
<dbReference type="PROSITE" id="PS00027">
    <property type="entry name" value="HOMEOBOX_1"/>
    <property type="match status" value="1"/>
</dbReference>
<dbReference type="Gene3D" id="1.10.10.10">
    <property type="entry name" value="Winged helix-like DNA-binding domain superfamily/Winged helix DNA-binding domain"/>
    <property type="match status" value="2"/>
</dbReference>
<dbReference type="InterPro" id="IPR001523">
    <property type="entry name" value="Paired_dom"/>
</dbReference>
<dbReference type="FunFam" id="1.10.10.10:FF:000003">
    <property type="entry name" value="Paired box protein Pax-6"/>
    <property type="match status" value="1"/>
</dbReference>
<dbReference type="SMART" id="SM00351">
    <property type="entry name" value="PAX"/>
    <property type="match status" value="1"/>
</dbReference>
<evidence type="ECO:0000259" key="13">
    <source>
        <dbReference type="PROSITE" id="PS51057"/>
    </source>
</evidence>
<evidence type="ECO:0000256" key="2">
    <source>
        <dbReference type="ARBA" id="ARBA00005733"/>
    </source>
</evidence>
<accession>A0A3B3QM60</accession>
<evidence type="ECO:0000256" key="7">
    <source>
        <dbReference type="ARBA" id="ARBA00023155"/>
    </source>
</evidence>
<keyword evidence="4" id="KW-0563">Paired box</keyword>
<evidence type="ECO:0000256" key="10">
    <source>
        <dbReference type="PROSITE-ProRule" id="PRU00108"/>
    </source>
</evidence>
<feature type="domain" description="Homeobox" evidence="12">
    <location>
        <begin position="185"/>
        <end position="245"/>
    </location>
</feature>
<dbReference type="InterPro" id="IPR001356">
    <property type="entry name" value="HD"/>
</dbReference>
<keyword evidence="7 10" id="KW-0371">Homeobox</keyword>
<name>A0A3B3QM60_9TELE</name>
<protein>
    <submittedName>
        <fullName evidence="14">Paired box 4</fullName>
    </submittedName>
</protein>
<dbReference type="PROSITE" id="PS50071">
    <property type="entry name" value="HOMEOBOX_2"/>
    <property type="match status" value="1"/>
</dbReference>
<sequence>MMEQHNKDVIEQGESCINQLGGVFLNGRPLPAYKRRKIVELATEGVRPCQISRILKVSNGCVSKILGRYYQTGLLCPKSIGGSKPRLLTPEVISNIGRYKCENPSVFAWEIRAKLLSEGVCEPNRVPSVSSVNRVLRNMHLDLIPFGTDSPGPQENVSGRDVGTMTECRNFPDDGSGAEDSRTGKKQHRIRTVFTEEQCAVLEQEFRQGHYPDSLTREKLAAEMNLSEGTIKVWFSNRRAKWRREEKRNRAPYCLGDALGREKSSTYKLGFAEGGAAPHIPQSNWKQVASVHQEALSAFSYSLTPREPHWASNPAISHAPYQPVSLSTRRAGASGYGSGPLAPQWSSVPYPADERTPLPVILGHYDSFLLPH</sequence>
<reference evidence="14" key="1">
    <citation type="submission" date="2025-05" db="UniProtKB">
        <authorList>
            <consortium name="Ensembl"/>
        </authorList>
    </citation>
    <scope>IDENTIFICATION</scope>
</reference>
<dbReference type="GO" id="GO:0030902">
    <property type="term" value="P:hindbrain development"/>
    <property type="evidence" value="ECO:0007669"/>
    <property type="project" value="UniProtKB-ARBA"/>
</dbReference>
<evidence type="ECO:0000256" key="4">
    <source>
        <dbReference type="ARBA" id="ARBA00022724"/>
    </source>
</evidence>
<dbReference type="InterPro" id="IPR036388">
    <property type="entry name" value="WH-like_DNA-bd_sf"/>
</dbReference>
<evidence type="ECO:0000313" key="14">
    <source>
        <dbReference type="Ensembl" id="ENSPKIP00000007812.1"/>
    </source>
</evidence>
<dbReference type="RefSeq" id="XP_023647184.1">
    <property type="nucleotide sequence ID" value="XM_023791416.2"/>
</dbReference>
<keyword evidence="6 10" id="KW-0238">DNA-binding</keyword>